<evidence type="ECO:0000256" key="4">
    <source>
        <dbReference type="ARBA" id="ARBA00022723"/>
    </source>
</evidence>
<comment type="cofactor">
    <cofactor evidence="1 6">
        <name>heme</name>
        <dbReference type="ChEBI" id="CHEBI:30413"/>
    </cofactor>
</comment>
<dbReference type="PANTHER" id="PTHR24305">
    <property type="entry name" value="CYTOCHROME P450"/>
    <property type="match status" value="1"/>
</dbReference>
<keyword evidence="4 6" id="KW-0479">Metal-binding</keyword>
<dbReference type="CDD" id="cd11058">
    <property type="entry name" value="CYP60B-like"/>
    <property type="match status" value="1"/>
</dbReference>
<sequence>MDVSKSARFLSISRLEAASLIILALISYYALKCIYLLYYHPLARFPGPRLASMSDLWISSSIATGRHPFRMVKLHQEYGDVVRIGPNWLSFATLQAYQDIYGRPSQGKKLFLKFAEFERPGDISTTRDPDLHSLQKRALSKGFSAAALRDQEVIVQQYADLLVRQLSSLGQGGKVATNIGEALNWFTFDVIGDLAFGEPFNALLNGSNHMISLITDALRYSGVIFLRRQRPYVGPLIARLLFPRHLEETHLEYQKLADEKSAKRILRGDLDRQDFFSHLIRDHRITKEELMATAWTLIMAGSETTATALTATIFYLLRTEGVLQKLRDEVCTKFDSSDQINDGSTKGLEYLSAVIEEGLRLFPPLALGLPRESPGAVIDGHYVPPGVCVSAENFSLSYDSRFWIEPQSFKPERWIGAGIEGDNKAAHVPFSEGPRSCIGKSLAYVEMRLILAKLVWHFDWVLASTDLDDWNQASMCYALWTMPKLMVEFHPRQASSVY</sequence>
<evidence type="ECO:0000256" key="2">
    <source>
        <dbReference type="ARBA" id="ARBA00010617"/>
    </source>
</evidence>
<dbReference type="PRINTS" id="PR00385">
    <property type="entry name" value="P450"/>
</dbReference>
<protein>
    <recommendedName>
        <fullName evidence="11">Cytochrome P450</fullName>
    </recommendedName>
</protein>
<reference evidence="9" key="1">
    <citation type="submission" date="2021-03" db="EMBL/GenBank/DDBJ databases">
        <title>Revisited historic fungal species revealed as producer of novel bioactive compounds through whole genome sequencing and comparative genomics.</title>
        <authorList>
            <person name="Vignolle G.A."/>
            <person name="Hochenegger N."/>
            <person name="Mach R.L."/>
            <person name="Mach-Aigner A.R."/>
            <person name="Javad Rahimi M."/>
            <person name="Salim K.A."/>
            <person name="Chan C.M."/>
            <person name="Lim L.B.L."/>
            <person name="Cai F."/>
            <person name="Druzhinina I.S."/>
            <person name="U'Ren J.M."/>
            <person name="Derntl C."/>
        </authorList>
    </citation>
    <scope>NUCLEOTIDE SEQUENCE</scope>
    <source>
        <strain evidence="9">TUCIM 5799</strain>
    </source>
</reference>
<evidence type="ECO:0000256" key="5">
    <source>
        <dbReference type="ARBA" id="ARBA00023004"/>
    </source>
</evidence>
<dbReference type="Proteomes" id="UP000829685">
    <property type="component" value="Unassembled WGS sequence"/>
</dbReference>
<keyword evidence="10" id="KW-1185">Reference proteome</keyword>
<dbReference type="InterPro" id="IPR050121">
    <property type="entry name" value="Cytochrome_P450_monoxygenase"/>
</dbReference>
<dbReference type="GO" id="GO:0004497">
    <property type="term" value="F:monooxygenase activity"/>
    <property type="evidence" value="ECO:0007669"/>
    <property type="project" value="UniProtKB-KW"/>
</dbReference>
<dbReference type="InterPro" id="IPR002401">
    <property type="entry name" value="Cyt_P450_E_grp-I"/>
</dbReference>
<name>A0A9P9WKQ5_9PEZI</name>
<evidence type="ECO:0000256" key="6">
    <source>
        <dbReference type="PIRSR" id="PIRSR602401-1"/>
    </source>
</evidence>
<keyword evidence="7" id="KW-0560">Oxidoreductase</keyword>
<dbReference type="EMBL" id="JAFIMR010000017">
    <property type="protein sequence ID" value="KAI1868372.1"/>
    <property type="molecule type" value="Genomic_DNA"/>
</dbReference>
<evidence type="ECO:0000256" key="8">
    <source>
        <dbReference type="SAM" id="Phobius"/>
    </source>
</evidence>
<feature type="transmembrane region" description="Helical" evidence="8">
    <location>
        <begin position="20"/>
        <end position="39"/>
    </location>
</feature>
<dbReference type="SUPFAM" id="SSF48264">
    <property type="entry name" value="Cytochrome P450"/>
    <property type="match status" value="1"/>
</dbReference>
<dbReference type="GO" id="GO:0020037">
    <property type="term" value="F:heme binding"/>
    <property type="evidence" value="ECO:0007669"/>
    <property type="project" value="InterPro"/>
</dbReference>
<dbReference type="PROSITE" id="PS00086">
    <property type="entry name" value="CYTOCHROME_P450"/>
    <property type="match status" value="1"/>
</dbReference>
<dbReference type="PANTHER" id="PTHR24305:SF210">
    <property type="entry name" value="CYTOCHROME P450 MONOOXYGENASE ASQL-RELATED"/>
    <property type="match status" value="1"/>
</dbReference>
<keyword evidence="8" id="KW-0472">Membrane</keyword>
<dbReference type="Gene3D" id="1.10.630.10">
    <property type="entry name" value="Cytochrome P450"/>
    <property type="match status" value="1"/>
</dbReference>
<keyword evidence="8" id="KW-0812">Transmembrane</keyword>
<dbReference type="InterPro" id="IPR036396">
    <property type="entry name" value="Cyt_P450_sf"/>
</dbReference>
<comment type="caution">
    <text evidence="9">The sequence shown here is derived from an EMBL/GenBank/DDBJ whole genome shotgun (WGS) entry which is preliminary data.</text>
</comment>
<keyword evidence="5 6" id="KW-0408">Iron</keyword>
<feature type="binding site" description="axial binding residue" evidence="6">
    <location>
        <position position="437"/>
    </location>
    <ligand>
        <name>heme</name>
        <dbReference type="ChEBI" id="CHEBI:30413"/>
    </ligand>
    <ligandPart>
        <name>Fe</name>
        <dbReference type="ChEBI" id="CHEBI:18248"/>
    </ligandPart>
</feature>
<dbReference type="Pfam" id="PF00067">
    <property type="entry name" value="p450"/>
    <property type="match status" value="1"/>
</dbReference>
<dbReference type="PRINTS" id="PR00463">
    <property type="entry name" value="EP450I"/>
</dbReference>
<evidence type="ECO:0000256" key="7">
    <source>
        <dbReference type="RuleBase" id="RU000461"/>
    </source>
</evidence>
<evidence type="ECO:0000313" key="9">
    <source>
        <dbReference type="EMBL" id="KAI1868372.1"/>
    </source>
</evidence>
<proteinExistence type="inferred from homology"/>
<keyword evidence="7" id="KW-0503">Monooxygenase</keyword>
<accession>A0A9P9WKQ5</accession>
<evidence type="ECO:0000313" key="10">
    <source>
        <dbReference type="Proteomes" id="UP000829685"/>
    </source>
</evidence>
<evidence type="ECO:0008006" key="11">
    <source>
        <dbReference type="Google" id="ProtNLM"/>
    </source>
</evidence>
<organism evidence="9 10">
    <name type="scientific">Neoarthrinium moseri</name>
    <dbReference type="NCBI Taxonomy" id="1658444"/>
    <lineage>
        <taxon>Eukaryota</taxon>
        <taxon>Fungi</taxon>
        <taxon>Dikarya</taxon>
        <taxon>Ascomycota</taxon>
        <taxon>Pezizomycotina</taxon>
        <taxon>Sordariomycetes</taxon>
        <taxon>Xylariomycetidae</taxon>
        <taxon>Amphisphaeriales</taxon>
        <taxon>Apiosporaceae</taxon>
        <taxon>Neoarthrinium</taxon>
    </lineage>
</organism>
<dbReference type="AlphaFoldDB" id="A0A9P9WKQ5"/>
<evidence type="ECO:0000256" key="3">
    <source>
        <dbReference type="ARBA" id="ARBA00022617"/>
    </source>
</evidence>
<dbReference type="InterPro" id="IPR017972">
    <property type="entry name" value="Cyt_P450_CS"/>
</dbReference>
<dbReference type="InterPro" id="IPR001128">
    <property type="entry name" value="Cyt_P450"/>
</dbReference>
<keyword evidence="8" id="KW-1133">Transmembrane helix</keyword>
<evidence type="ECO:0000256" key="1">
    <source>
        <dbReference type="ARBA" id="ARBA00001971"/>
    </source>
</evidence>
<dbReference type="GO" id="GO:0005506">
    <property type="term" value="F:iron ion binding"/>
    <property type="evidence" value="ECO:0007669"/>
    <property type="project" value="InterPro"/>
</dbReference>
<comment type="similarity">
    <text evidence="2 7">Belongs to the cytochrome P450 family.</text>
</comment>
<gene>
    <name evidence="9" type="ORF">JX265_007195</name>
</gene>
<keyword evidence="3 6" id="KW-0349">Heme</keyword>
<dbReference type="GO" id="GO:0016705">
    <property type="term" value="F:oxidoreductase activity, acting on paired donors, with incorporation or reduction of molecular oxygen"/>
    <property type="evidence" value="ECO:0007669"/>
    <property type="project" value="InterPro"/>
</dbReference>